<dbReference type="SUPFAM" id="SSF103473">
    <property type="entry name" value="MFS general substrate transporter"/>
    <property type="match status" value="1"/>
</dbReference>
<feature type="transmembrane region" description="Helical" evidence="6">
    <location>
        <begin position="12"/>
        <end position="30"/>
    </location>
</feature>
<sequence>MICKKQYDQITNYDLGVLSAFGPLALDLYLPGLPVLQRELPTTATMTQLSITAAMFGLAIGQVVVGPLSDRLGRKMPLIYGIAALRFLRLVLR</sequence>
<keyword evidence="4 6" id="KW-1133">Transmembrane helix</keyword>
<keyword evidence="3 6" id="KW-0812">Transmembrane</keyword>
<dbReference type="InterPro" id="IPR036259">
    <property type="entry name" value="MFS_trans_sf"/>
</dbReference>
<dbReference type="GO" id="GO:0022857">
    <property type="term" value="F:transmembrane transporter activity"/>
    <property type="evidence" value="ECO:0007669"/>
    <property type="project" value="InterPro"/>
</dbReference>
<evidence type="ECO:0000256" key="5">
    <source>
        <dbReference type="ARBA" id="ARBA00023136"/>
    </source>
</evidence>
<name>A0A380P8G2_WEIVI</name>
<feature type="transmembrane region" description="Helical" evidence="6">
    <location>
        <begin position="50"/>
        <end position="68"/>
    </location>
</feature>
<evidence type="ECO:0000259" key="7">
    <source>
        <dbReference type="PROSITE" id="PS50850"/>
    </source>
</evidence>
<dbReference type="Gene3D" id="1.20.1720.10">
    <property type="entry name" value="Multidrug resistance protein D"/>
    <property type="match status" value="1"/>
</dbReference>
<dbReference type="Pfam" id="PF07690">
    <property type="entry name" value="MFS_1"/>
    <property type="match status" value="1"/>
</dbReference>
<accession>A0A380P8G2</accession>
<protein>
    <submittedName>
        <fullName evidence="8">Sulfonamide resistance protein</fullName>
    </submittedName>
</protein>
<dbReference type="AlphaFoldDB" id="A0A380P8G2"/>
<evidence type="ECO:0000256" key="3">
    <source>
        <dbReference type="ARBA" id="ARBA00022692"/>
    </source>
</evidence>
<dbReference type="PROSITE" id="PS50850">
    <property type="entry name" value="MFS"/>
    <property type="match status" value="1"/>
</dbReference>
<dbReference type="GO" id="GO:0005886">
    <property type="term" value="C:plasma membrane"/>
    <property type="evidence" value="ECO:0007669"/>
    <property type="project" value="UniProtKB-SubCell"/>
</dbReference>
<evidence type="ECO:0000256" key="6">
    <source>
        <dbReference type="SAM" id="Phobius"/>
    </source>
</evidence>
<keyword evidence="5 6" id="KW-0472">Membrane</keyword>
<feature type="domain" description="Major facilitator superfamily (MFS) profile" evidence="7">
    <location>
        <begin position="1"/>
        <end position="93"/>
    </location>
</feature>
<dbReference type="InterPro" id="IPR011701">
    <property type="entry name" value="MFS"/>
</dbReference>
<dbReference type="Proteomes" id="UP000254621">
    <property type="component" value="Unassembled WGS sequence"/>
</dbReference>
<dbReference type="InterPro" id="IPR005829">
    <property type="entry name" value="Sugar_transporter_CS"/>
</dbReference>
<proteinExistence type="predicted"/>
<evidence type="ECO:0000256" key="2">
    <source>
        <dbReference type="ARBA" id="ARBA00022448"/>
    </source>
</evidence>
<dbReference type="EMBL" id="UHIV01000008">
    <property type="protein sequence ID" value="SUP61486.1"/>
    <property type="molecule type" value="Genomic_DNA"/>
</dbReference>
<keyword evidence="2" id="KW-0813">Transport</keyword>
<dbReference type="PROSITE" id="PS00216">
    <property type="entry name" value="SUGAR_TRANSPORT_1"/>
    <property type="match status" value="1"/>
</dbReference>
<dbReference type="InterPro" id="IPR020846">
    <property type="entry name" value="MFS_dom"/>
</dbReference>
<reference evidence="8 9" key="1">
    <citation type="submission" date="2018-06" db="EMBL/GenBank/DDBJ databases">
        <authorList>
            <consortium name="Pathogen Informatics"/>
            <person name="Doyle S."/>
        </authorList>
    </citation>
    <scope>NUCLEOTIDE SEQUENCE [LARGE SCALE GENOMIC DNA]</scope>
    <source>
        <strain evidence="8 9">NCTC13645</strain>
    </source>
</reference>
<evidence type="ECO:0000313" key="8">
    <source>
        <dbReference type="EMBL" id="SUP61486.1"/>
    </source>
</evidence>
<gene>
    <name evidence="8" type="primary">bcr</name>
    <name evidence="8" type="ORF">NCTC13645_02649</name>
</gene>
<evidence type="ECO:0000256" key="4">
    <source>
        <dbReference type="ARBA" id="ARBA00022989"/>
    </source>
</evidence>
<evidence type="ECO:0000256" key="1">
    <source>
        <dbReference type="ARBA" id="ARBA00004651"/>
    </source>
</evidence>
<evidence type="ECO:0000313" key="9">
    <source>
        <dbReference type="Proteomes" id="UP000254621"/>
    </source>
</evidence>
<comment type="subcellular location">
    <subcellularLocation>
        <location evidence="1">Cell membrane</location>
        <topology evidence="1">Multi-pass membrane protein</topology>
    </subcellularLocation>
</comment>
<organism evidence="8 9">
    <name type="scientific">Weissella viridescens</name>
    <name type="common">Lactobacillus viridescens</name>
    <dbReference type="NCBI Taxonomy" id="1629"/>
    <lineage>
        <taxon>Bacteria</taxon>
        <taxon>Bacillati</taxon>
        <taxon>Bacillota</taxon>
        <taxon>Bacilli</taxon>
        <taxon>Lactobacillales</taxon>
        <taxon>Lactobacillaceae</taxon>
        <taxon>Weissella</taxon>
    </lineage>
</organism>